<proteinExistence type="inferred from homology"/>
<sequence>MVLEAPVYTVEAALLAEQFGIHRIELCSDFGEGGETPSVGNLSFLKEKIQIPIFVMIRPRGGDFVYTPEELEVMQRDIQILKSYGADGFVFGVLDQQGHVDREACKVLIDAAEGSPCTFHRAFDICRNKEDAIETLISLGFKRILTSGGENTVTAGLSNILNFLKQAAGRIIIMPGGGLKVEHLGPLKASGELREIHASCKSFRPTISKYAHPSVQLSPDKQAFQQVLSIDKRQVEAFLKQMVL</sequence>
<name>K1LWZ0_CECL9</name>
<dbReference type="HAMAP" id="MF_00795">
    <property type="entry name" value="CutC"/>
    <property type="match status" value="1"/>
</dbReference>
<organism evidence="3 4">
    <name type="scientific">Cecembia lonarensis (strain CCUG 58316 / KCTC 22772 / LW9)</name>
    <dbReference type="NCBI Taxonomy" id="1225176"/>
    <lineage>
        <taxon>Bacteria</taxon>
        <taxon>Pseudomonadati</taxon>
        <taxon>Bacteroidota</taxon>
        <taxon>Cytophagia</taxon>
        <taxon>Cytophagales</taxon>
        <taxon>Cyclobacteriaceae</taxon>
        <taxon>Cecembia</taxon>
    </lineage>
</organism>
<keyword evidence="2" id="KW-0963">Cytoplasm</keyword>
<dbReference type="PANTHER" id="PTHR12598:SF0">
    <property type="entry name" value="COPPER HOMEOSTASIS PROTEIN CUTC HOMOLOG"/>
    <property type="match status" value="1"/>
</dbReference>
<comment type="similarity">
    <text evidence="1 2">Belongs to the CutC family.</text>
</comment>
<evidence type="ECO:0000313" key="3">
    <source>
        <dbReference type="EMBL" id="EKB48684.1"/>
    </source>
</evidence>
<comment type="caution">
    <text evidence="3">The sequence shown here is derived from an EMBL/GenBank/DDBJ whole genome shotgun (WGS) entry which is preliminary data.</text>
</comment>
<dbReference type="Pfam" id="PF03932">
    <property type="entry name" value="CutC"/>
    <property type="match status" value="1"/>
</dbReference>
<dbReference type="Gene3D" id="3.20.20.380">
    <property type="entry name" value="Copper homeostasis (CutC) domain"/>
    <property type="match status" value="1"/>
</dbReference>
<gene>
    <name evidence="2 3" type="primary">cutC</name>
    <name evidence="3" type="ORF">B879_02711</name>
</gene>
<dbReference type="GO" id="GO:0005737">
    <property type="term" value="C:cytoplasm"/>
    <property type="evidence" value="ECO:0007669"/>
    <property type="project" value="UniProtKB-SubCell"/>
</dbReference>
<accession>K1LWZ0</accession>
<dbReference type="InterPro" id="IPR005627">
    <property type="entry name" value="CutC-like"/>
</dbReference>
<dbReference type="SUPFAM" id="SSF110395">
    <property type="entry name" value="CutC-like"/>
    <property type="match status" value="1"/>
</dbReference>
<dbReference type="EMBL" id="AMGM01000045">
    <property type="protein sequence ID" value="EKB48684.1"/>
    <property type="molecule type" value="Genomic_DNA"/>
</dbReference>
<dbReference type="Proteomes" id="UP000004478">
    <property type="component" value="Unassembled WGS sequence"/>
</dbReference>
<comment type="subcellular location">
    <subcellularLocation>
        <location evidence="2">Cytoplasm</location>
    </subcellularLocation>
</comment>
<evidence type="ECO:0000313" key="4">
    <source>
        <dbReference type="Proteomes" id="UP000004478"/>
    </source>
</evidence>
<evidence type="ECO:0000256" key="1">
    <source>
        <dbReference type="ARBA" id="ARBA00007768"/>
    </source>
</evidence>
<dbReference type="PATRIC" id="fig|1225176.3.peg.2889"/>
<protein>
    <recommendedName>
        <fullName evidence="2">PF03932 family protein CutC</fullName>
    </recommendedName>
</protein>
<reference evidence="3 4" key="1">
    <citation type="journal article" date="2012" name="J. Bacteriol.">
        <title>Draft Genome Sequence of Cecembia lonarensis Strain LW9T, Isolated from Lonar Lake, a Haloalkaline Lake in India.</title>
        <authorList>
            <person name="Shivaji S."/>
            <person name="Ara S."/>
            <person name="Singh A."/>
            <person name="Pinnaka A.K."/>
        </authorList>
    </citation>
    <scope>NUCLEOTIDE SEQUENCE [LARGE SCALE GENOMIC DNA]</scope>
    <source>
        <strain evidence="3 4">LW9</strain>
    </source>
</reference>
<dbReference type="RefSeq" id="WP_009185734.1">
    <property type="nucleotide sequence ID" value="NZ_AMGM01000045.1"/>
</dbReference>
<dbReference type="AlphaFoldDB" id="K1LWZ0"/>
<evidence type="ECO:0000256" key="2">
    <source>
        <dbReference type="HAMAP-Rule" id="MF_00795"/>
    </source>
</evidence>
<keyword evidence="4" id="KW-1185">Reference proteome</keyword>
<dbReference type="PANTHER" id="PTHR12598">
    <property type="entry name" value="COPPER HOMEOSTASIS PROTEIN CUTC"/>
    <property type="match status" value="1"/>
</dbReference>
<dbReference type="GO" id="GO:0005507">
    <property type="term" value="F:copper ion binding"/>
    <property type="evidence" value="ECO:0007669"/>
    <property type="project" value="TreeGrafter"/>
</dbReference>
<dbReference type="InterPro" id="IPR036822">
    <property type="entry name" value="CutC-like_dom_sf"/>
</dbReference>
<dbReference type="OrthoDB" id="9815677at2"/>
<comment type="caution">
    <text evidence="2">Once thought to be involved in copper homeostasis, experiments in E.coli have shown this is not the case.</text>
</comment>